<dbReference type="EMBL" id="MU128931">
    <property type="protein sequence ID" value="KAF9517491.1"/>
    <property type="molecule type" value="Genomic_DNA"/>
</dbReference>
<evidence type="ECO:0000313" key="2">
    <source>
        <dbReference type="EMBL" id="KAF9517491.1"/>
    </source>
</evidence>
<proteinExistence type="predicted"/>
<dbReference type="Proteomes" id="UP000886523">
    <property type="component" value="Unassembled WGS sequence"/>
</dbReference>
<keyword evidence="3" id="KW-1185">Reference proteome</keyword>
<dbReference type="AlphaFoldDB" id="A0A9P6DWH5"/>
<comment type="caution">
    <text evidence="2">The sequence shown here is derived from an EMBL/GenBank/DDBJ whole genome shotgun (WGS) entry which is preliminary data.</text>
</comment>
<evidence type="ECO:0000313" key="3">
    <source>
        <dbReference type="Proteomes" id="UP000886523"/>
    </source>
</evidence>
<name>A0A9P6DWH5_9AGAM</name>
<evidence type="ECO:0000256" key="1">
    <source>
        <dbReference type="SAM" id="MobiDB-lite"/>
    </source>
</evidence>
<feature type="region of interest" description="Disordered" evidence="1">
    <location>
        <begin position="1"/>
        <end position="60"/>
    </location>
</feature>
<sequence length="88" mass="9972">MDGEPIERDIQWSRAPQEPSNPLTKRRTQAPVQVLPKSKRSEEKSRFAGNTRGSQESKKEELIDAELARTLKNAIGDPFDESILHSRS</sequence>
<feature type="compositionally biased region" description="Basic and acidic residues" evidence="1">
    <location>
        <begin position="1"/>
        <end position="11"/>
    </location>
</feature>
<protein>
    <submittedName>
        <fullName evidence="2">Uncharacterized protein</fullName>
    </submittedName>
</protein>
<gene>
    <name evidence="2" type="ORF">BS47DRAFT_1339324</name>
</gene>
<organism evidence="2 3">
    <name type="scientific">Hydnum rufescens UP504</name>
    <dbReference type="NCBI Taxonomy" id="1448309"/>
    <lineage>
        <taxon>Eukaryota</taxon>
        <taxon>Fungi</taxon>
        <taxon>Dikarya</taxon>
        <taxon>Basidiomycota</taxon>
        <taxon>Agaricomycotina</taxon>
        <taxon>Agaricomycetes</taxon>
        <taxon>Cantharellales</taxon>
        <taxon>Hydnaceae</taxon>
        <taxon>Hydnum</taxon>
    </lineage>
</organism>
<reference evidence="2" key="1">
    <citation type="journal article" date="2020" name="Nat. Commun.">
        <title>Large-scale genome sequencing of mycorrhizal fungi provides insights into the early evolution of symbiotic traits.</title>
        <authorList>
            <person name="Miyauchi S."/>
            <person name="Kiss E."/>
            <person name="Kuo A."/>
            <person name="Drula E."/>
            <person name="Kohler A."/>
            <person name="Sanchez-Garcia M."/>
            <person name="Morin E."/>
            <person name="Andreopoulos B."/>
            <person name="Barry K.W."/>
            <person name="Bonito G."/>
            <person name="Buee M."/>
            <person name="Carver A."/>
            <person name="Chen C."/>
            <person name="Cichocki N."/>
            <person name="Clum A."/>
            <person name="Culley D."/>
            <person name="Crous P.W."/>
            <person name="Fauchery L."/>
            <person name="Girlanda M."/>
            <person name="Hayes R.D."/>
            <person name="Keri Z."/>
            <person name="LaButti K."/>
            <person name="Lipzen A."/>
            <person name="Lombard V."/>
            <person name="Magnuson J."/>
            <person name="Maillard F."/>
            <person name="Murat C."/>
            <person name="Nolan M."/>
            <person name="Ohm R.A."/>
            <person name="Pangilinan J."/>
            <person name="Pereira M.F."/>
            <person name="Perotto S."/>
            <person name="Peter M."/>
            <person name="Pfister S."/>
            <person name="Riley R."/>
            <person name="Sitrit Y."/>
            <person name="Stielow J.B."/>
            <person name="Szollosi G."/>
            <person name="Zifcakova L."/>
            <person name="Stursova M."/>
            <person name="Spatafora J.W."/>
            <person name="Tedersoo L."/>
            <person name="Vaario L.M."/>
            <person name="Yamada A."/>
            <person name="Yan M."/>
            <person name="Wang P."/>
            <person name="Xu J."/>
            <person name="Bruns T."/>
            <person name="Baldrian P."/>
            <person name="Vilgalys R."/>
            <person name="Dunand C."/>
            <person name="Henrissat B."/>
            <person name="Grigoriev I.V."/>
            <person name="Hibbett D."/>
            <person name="Nagy L.G."/>
            <person name="Martin F.M."/>
        </authorList>
    </citation>
    <scope>NUCLEOTIDE SEQUENCE</scope>
    <source>
        <strain evidence="2">UP504</strain>
    </source>
</reference>
<accession>A0A9P6DWH5</accession>